<evidence type="ECO:0000256" key="5">
    <source>
        <dbReference type="ARBA" id="ARBA00022833"/>
    </source>
</evidence>
<dbReference type="Pfam" id="PF07973">
    <property type="entry name" value="tRNA_SAD"/>
    <property type="match status" value="1"/>
</dbReference>
<dbReference type="InterPro" id="IPR051335">
    <property type="entry name" value="Alanyl-tRNA_Editing_Enzymes"/>
</dbReference>
<dbReference type="PANTHER" id="PTHR43462:SF1">
    <property type="entry name" value="ALANYL-TRNA EDITING PROTEIN AARSD1"/>
    <property type="match status" value="1"/>
</dbReference>
<dbReference type="SUPFAM" id="SSF50447">
    <property type="entry name" value="Translation proteins"/>
    <property type="match status" value="1"/>
</dbReference>
<dbReference type="SUPFAM" id="SSF55186">
    <property type="entry name" value="ThrRS/AlaRS common domain"/>
    <property type="match status" value="1"/>
</dbReference>
<dbReference type="GO" id="GO:0009507">
    <property type="term" value="C:chloroplast"/>
    <property type="evidence" value="ECO:0007669"/>
    <property type="project" value="UniProtKB-SubCell"/>
</dbReference>
<proteinExistence type="inferred from homology"/>
<dbReference type="GO" id="GO:0043039">
    <property type="term" value="P:tRNA aminoacylation"/>
    <property type="evidence" value="ECO:0007669"/>
    <property type="project" value="InterPro"/>
</dbReference>
<dbReference type="SMART" id="SM00863">
    <property type="entry name" value="tRNA_SAD"/>
    <property type="match status" value="1"/>
</dbReference>
<dbReference type="Proteomes" id="UP001162640">
    <property type="component" value="Unassembled WGS sequence"/>
</dbReference>
<dbReference type="EMBL" id="BLQM01000547">
    <property type="protein sequence ID" value="GMH94152.1"/>
    <property type="molecule type" value="Genomic_DNA"/>
</dbReference>
<gene>
    <name evidence="7" type="ORF">TL16_g12822</name>
</gene>
<evidence type="ECO:0000313" key="7">
    <source>
        <dbReference type="EMBL" id="GMH94152.1"/>
    </source>
</evidence>
<name>A0A9W7BPF0_9STRA</name>
<dbReference type="GO" id="GO:0004812">
    <property type="term" value="F:aminoacyl-tRNA ligase activity"/>
    <property type="evidence" value="ECO:0007669"/>
    <property type="project" value="InterPro"/>
</dbReference>
<evidence type="ECO:0000256" key="1">
    <source>
        <dbReference type="ARBA" id="ARBA00001947"/>
    </source>
</evidence>
<reference evidence="8" key="1">
    <citation type="journal article" date="2023" name="Commun. Biol.">
        <title>Genome analysis of Parmales, the sister group of diatoms, reveals the evolutionary specialization of diatoms from phago-mixotrophs to photoautotrophs.</title>
        <authorList>
            <person name="Ban H."/>
            <person name="Sato S."/>
            <person name="Yoshikawa S."/>
            <person name="Yamada K."/>
            <person name="Nakamura Y."/>
            <person name="Ichinomiya M."/>
            <person name="Sato N."/>
            <person name="Blanc-Mathieu R."/>
            <person name="Endo H."/>
            <person name="Kuwata A."/>
            <person name="Ogata H."/>
        </authorList>
    </citation>
    <scope>NUCLEOTIDE SEQUENCE [LARGE SCALE GENOMIC DNA]</scope>
</reference>
<dbReference type="GO" id="GO:0046872">
    <property type="term" value="F:metal ion binding"/>
    <property type="evidence" value="ECO:0007669"/>
    <property type="project" value="UniProtKB-KW"/>
</dbReference>
<dbReference type="InterPro" id="IPR012947">
    <property type="entry name" value="tRNA_SAD"/>
</dbReference>
<dbReference type="InterPro" id="IPR018163">
    <property type="entry name" value="Thr/Ala-tRNA-synth_IIc_edit"/>
</dbReference>
<dbReference type="Gene3D" id="3.30.980.10">
    <property type="entry name" value="Threonyl-trna Synthetase, Chain A, domain 2"/>
    <property type="match status" value="1"/>
</dbReference>
<comment type="caution">
    <text evidence="7">The sequence shown here is derived from an EMBL/GenBank/DDBJ whole genome shotgun (WGS) entry which is preliminary data.</text>
</comment>
<dbReference type="InterPro" id="IPR009000">
    <property type="entry name" value="Transl_B-barrel_sf"/>
</dbReference>
<dbReference type="PANTHER" id="PTHR43462">
    <property type="entry name" value="ALANYL-TRNA EDITING PROTEIN"/>
    <property type="match status" value="1"/>
</dbReference>
<organism evidence="7 8">
    <name type="scientific">Triparma laevis f. inornata</name>
    <dbReference type="NCBI Taxonomy" id="1714386"/>
    <lineage>
        <taxon>Eukaryota</taxon>
        <taxon>Sar</taxon>
        <taxon>Stramenopiles</taxon>
        <taxon>Ochrophyta</taxon>
        <taxon>Bolidophyceae</taxon>
        <taxon>Parmales</taxon>
        <taxon>Triparmaceae</taxon>
        <taxon>Triparma</taxon>
    </lineage>
</organism>
<comment type="similarity">
    <text evidence="3">Belongs to the class-II aminoacyl-tRNA synthetase family. Alax-L subfamily.</text>
</comment>
<comment type="subcellular location">
    <subcellularLocation>
        <location evidence="2">Plastid</location>
        <location evidence="2">Chloroplast</location>
    </subcellularLocation>
</comment>
<feature type="domain" description="Threonyl/alanyl tRNA synthetase SAD" evidence="6">
    <location>
        <begin position="224"/>
        <end position="267"/>
    </location>
</feature>
<evidence type="ECO:0000256" key="4">
    <source>
        <dbReference type="ARBA" id="ARBA00022723"/>
    </source>
</evidence>
<keyword evidence="5" id="KW-0862">Zinc</keyword>
<keyword evidence="4" id="KW-0479">Metal-binding</keyword>
<protein>
    <recommendedName>
        <fullName evidence="6">Threonyl/alanyl tRNA synthetase SAD domain-containing protein</fullName>
    </recommendedName>
</protein>
<sequence>MAKLAVTSAEKNLYNELLGSTSEDSGVVKCGGLMCQRDSTLKSFTSEVAAIARGDKGNKTFVVFKDSVFFPTGGGQPFDTGKLVWGGDAKKECVVWGATNWKGVNVVALKGSAEGLAVGVECVQHLDWSRRWYHTQSHTSQHILSACAMLHDIDTHSWDLNDGGVSVDFKGDNIEKMLSEIEEASNVVVGKDLKVEASWLEVGSEEFKSTVRSRLLPAGLTGPIRVVDIPTVDKSTCCGTHLSSTQQAGLIKILNFAKAGKGIIRVNFGSGDFLRRQIEDYCLHVGKLGVLVKDKNLEKQYAKIEGVVEEKEKLKKGMKSLWSELASLKSENMIASALTTYDINKGLTILDLNETEADRDICKDVSTLYLRGLGGKTGVCVILAGISPMTTYIQESEGLGVVDRLGKEVVGMLGGKGGGKKGVVMGKGGGEMRWRRSSGFCWKECK</sequence>
<evidence type="ECO:0000256" key="2">
    <source>
        <dbReference type="ARBA" id="ARBA00004229"/>
    </source>
</evidence>
<accession>A0A9W7BPF0</accession>
<dbReference type="AlphaFoldDB" id="A0A9W7BPF0"/>
<dbReference type="GO" id="GO:0002196">
    <property type="term" value="F:Ser-tRNA(Ala) deacylase activity"/>
    <property type="evidence" value="ECO:0007669"/>
    <property type="project" value="TreeGrafter"/>
</dbReference>
<evidence type="ECO:0000259" key="6">
    <source>
        <dbReference type="SMART" id="SM00863"/>
    </source>
</evidence>
<evidence type="ECO:0000256" key="3">
    <source>
        <dbReference type="ARBA" id="ARBA00008429"/>
    </source>
</evidence>
<dbReference type="GO" id="GO:0005524">
    <property type="term" value="F:ATP binding"/>
    <property type="evidence" value="ECO:0007669"/>
    <property type="project" value="InterPro"/>
</dbReference>
<comment type="cofactor">
    <cofactor evidence="1">
        <name>Zn(2+)</name>
        <dbReference type="ChEBI" id="CHEBI:29105"/>
    </cofactor>
</comment>
<evidence type="ECO:0000313" key="8">
    <source>
        <dbReference type="Proteomes" id="UP001162640"/>
    </source>
</evidence>
<dbReference type="Gene3D" id="2.40.30.130">
    <property type="match status" value="1"/>
</dbReference>